<evidence type="ECO:0000256" key="1">
    <source>
        <dbReference type="SAM" id="MobiDB-lite"/>
    </source>
</evidence>
<feature type="compositionally biased region" description="Basic and acidic residues" evidence="1">
    <location>
        <begin position="556"/>
        <end position="568"/>
    </location>
</feature>
<sequence length="975" mass="109570">MTTNEFLEHYGMPRRSGRYPWGSGEDPYQHERDFLSRVEELKATGWTETPENIKETFGLTTTQYRTEKALAKDERRMYDVARAKSLRDDGLGATEIGRKMGINESTVRSLLNPHSEQRMEQARNTAKYLKEQVDKKEMVEVGTGVERELNISKEKLDQALYLLQRDGYNVYKGGIPQATNPGQQTNQRVLCKPGIEHKEIYDFNRVQSLKDYISRDGGDTFEKKFHYPESMDSRRLAIRYKEDGGIEKDGVVELRPGVADLSLGESRYSQVRIMVDGKKYIKGMAVYGDPKDFPDGVDAIFNTNKSKSVAKMDVLKDIKNDPDNPFGSLIKDADQGGQYWYDDPKTGKKKLGLINKRSDEGDWTEWKDTLPSQFLAKQSLRMAGKQLDLAKADRRDEFEEIKSITNPVIKKHFLEKFADSCDSASVHLKAAALPGQKYHVILPINSLKENEVYAPGYTPGTKLALIRYPHGGTFEIPILTVTDKNPEGRRIIGTKSIDAVGINHTVAERLSGADFDGDTVMCIPTHDKAGKVKIASTPPLKGLEGFDPKMSYPERPGMKYMKDPKTGKDNTQNEMGRISNLISDMTLAGAPPEEMARAVRHSMVVIDAGKHKLDYKQSEIDNNIKALRKEYQVKTDKDGNITGYGGAATIISRSKGESTINKRQGTPKINLKGKEWYDPSRPEGALIYKDADNLYYPDRKQEKGIVELRTVDGKKVTYSYADKDAVERYAPVERRDPATGKVTFTNKDGSIEYRTKVHTQKSTNMADTDDAYTLVSKARHPMELLYADYANDMKALANQARVELANTSKVAYNRNANTKYKAEVKSLDEKLNNALLNAPRERAAQRMANAEVQKKQSDNPDWKSADVKKASQQALTKFRQEVGSVSRRARNIQITDNEWKAIQAGAISESKLKKILNNADIDELRQRATPRQTKAMTESQINRAKAMSSSNFTLKQIADALGVSTSTVSKYLKGA</sequence>
<protein>
    <submittedName>
        <fullName evidence="3">RNA-dependent RNA polymerase</fullName>
    </submittedName>
</protein>
<feature type="region of interest" description="Disordered" evidence="1">
    <location>
        <begin position="544"/>
        <end position="572"/>
    </location>
</feature>
<keyword evidence="3" id="KW-0696">RNA-directed RNA polymerase</keyword>
<keyword evidence="3" id="KW-0548">Nucleotidyltransferase</keyword>
<dbReference type="Gene3D" id="1.10.10.60">
    <property type="entry name" value="Homeodomain-like"/>
    <property type="match status" value="2"/>
</dbReference>
<reference evidence="3" key="1">
    <citation type="journal article" date="2021" name="Proc. Natl. Acad. Sci. U.S.A.">
        <title>A Catalog of Tens of Thousands of Viruses from Human Metagenomes Reveals Hidden Associations with Chronic Diseases.</title>
        <authorList>
            <person name="Tisza M.J."/>
            <person name="Buck C.B."/>
        </authorList>
    </citation>
    <scope>NUCLEOTIDE SEQUENCE</scope>
    <source>
        <strain evidence="3">CtmYS12</strain>
    </source>
</reference>
<dbReference type="PROSITE" id="PS50943">
    <property type="entry name" value="HTH_CROC1"/>
    <property type="match status" value="1"/>
</dbReference>
<proteinExistence type="predicted"/>
<dbReference type="GO" id="GO:0003968">
    <property type="term" value="F:RNA-directed RNA polymerase activity"/>
    <property type="evidence" value="ECO:0007669"/>
    <property type="project" value="UniProtKB-KW"/>
</dbReference>
<evidence type="ECO:0000259" key="2">
    <source>
        <dbReference type="PROSITE" id="PS50943"/>
    </source>
</evidence>
<feature type="domain" description="HTH cro/C1-type" evidence="2">
    <location>
        <begin position="951"/>
        <end position="974"/>
    </location>
</feature>
<dbReference type="EMBL" id="BK015347">
    <property type="protein sequence ID" value="DAE02519.1"/>
    <property type="molecule type" value="Genomic_DNA"/>
</dbReference>
<accession>A0A8S5P5V4</accession>
<keyword evidence="3" id="KW-0808">Transferase</keyword>
<name>A0A8S5P5V4_9CAUD</name>
<evidence type="ECO:0000313" key="3">
    <source>
        <dbReference type="EMBL" id="DAE02519.1"/>
    </source>
</evidence>
<dbReference type="InterPro" id="IPR001387">
    <property type="entry name" value="Cro/C1-type_HTH"/>
</dbReference>
<organism evidence="3">
    <name type="scientific">Siphoviridae sp. ctmYS12</name>
    <dbReference type="NCBI Taxonomy" id="2825652"/>
    <lineage>
        <taxon>Viruses</taxon>
        <taxon>Duplodnaviria</taxon>
        <taxon>Heunggongvirae</taxon>
        <taxon>Uroviricota</taxon>
        <taxon>Caudoviricetes</taxon>
    </lineage>
</organism>